<sequence length="150" mass="16985">MNNFSEFITDREIILDGDMDEQEVEEIEVEHFNLRSYYTPRGRPCSKLAEEHSKFLVDYIEKNSTAVSDELKYMSDENLDFAKNYVLIDEADFNLHTQRNHGHSLKDKPAKSILPTGKGITSSILGAISQADIINIAVKKSESASSNKNK</sequence>
<protein>
    <recommendedName>
        <fullName evidence="3">Tc1-like transposase DDE domain-containing protein</fullName>
    </recommendedName>
</protein>
<gene>
    <name evidence="1" type="ORF">RO3G_06806</name>
</gene>
<evidence type="ECO:0000313" key="2">
    <source>
        <dbReference type="Proteomes" id="UP000009138"/>
    </source>
</evidence>
<dbReference type="InParanoid" id="I1C0X1"/>
<dbReference type="AlphaFoldDB" id="I1C0X1"/>
<keyword evidence="2" id="KW-1185">Reference proteome</keyword>
<dbReference type="EMBL" id="CH476736">
    <property type="protein sequence ID" value="EIE82101.1"/>
    <property type="molecule type" value="Genomic_DNA"/>
</dbReference>
<reference evidence="1 2" key="1">
    <citation type="journal article" date="2009" name="PLoS Genet.">
        <title>Genomic analysis of the basal lineage fungus Rhizopus oryzae reveals a whole-genome duplication.</title>
        <authorList>
            <person name="Ma L.-J."/>
            <person name="Ibrahim A.S."/>
            <person name="Skory C."/>
            <person name="Grabherr M.G."/>
            <person name="Burger G."/>
            <person name="Butler M."/>
            <person name="Elias M."/>
            <person name="Idnurm A."/>
            <person name="Lang B.F."/>
            <person name="Sone T."/>
            <person name="Abe A."/>
            <person name="Calvo S.E."/>
            <person name="Corrochano L.M."/>
            <person name="Engels R."/>
            <person name="Fu J."/>
            <person name="Hansberg W."/>
            <person name="Kim J.-M."/>
            <person name="Kodira C.D."/>
            <person name="Koehrsen M.J."/>
            <person name="Liu B."/>
            <person name="Miranda-Saavedra D."/>
            <person name="O'Leary S."/>
            <person name="Ortiz-Castellanos L."/>
            <person name="Poulter R."/>
            <person name="Rodriguez-Romero J."/>
            <person name="Ruiz-Herrera J."/>
            <person name="Shen Y.-Q."/>
            <person name="Zeng Q."/>
            <person name="Galagan J."/>
            <person name="Birren B.W."/>
            <person name="Cuomo C.A."/>
            <person name="Wickes B.L."/>
        </authorList>
    </citation>
    <scope>NUCLEOTIDE SEQUENCE [LARGE SCALE GENOMIC DNA]</scope>
    <source>
        <strain evidence="2">RA 99-880 / ATCC MYA-4621 / FGSC 9543 / NRRL 43880</strain>
    </source>
</reference>
<evidence type="ECO:0000313" key="1">
    <source>
        <dbReference type="EMBL" id="EIE82101.1"/>
    </source>
</evidence>
<dbReference type="GeneID" id="93613777"/>
<proteinExistence type="predicted"/>
<dbReference type="Proteomes" id="UP000009138">
    <property type="component" value="Unassembled WGS sequence"/>
</dbReference>
<dbReference type="OrthoDB" id="2213594at2759"/>
<dbReference type="VEuPathDB" id="FungiDB:RO3G_06806"/>
<name>I1C0X1_RHIO9</name>
<organism evidence="1 2">
    <name type="scientific">Rhizopus delemar (strain RA 99-880 / ATCC MYA-4621 / FGSC 9543 / NRRL 43880)</name>
    <name type="common">Mucormycosis agent</name>
    <name type="synonym">Rhizopus arrhizus var. delemar</name>
    <dbReference type="NCBI Taxonomy" id="246409"/>
    <lineage>
        <taxon>Eukaryota</taxon>
        <taxon>Fungi</taxon>
        <taxon>Fungi incertae sedis</taxon>
        <taxon>Mucoromycota</taxon>
        <taxon>Mucoromycotina</taxon>
        <taxon>Mucoromycetes</taxon>
        <taxon>Mucorales</taxon>
        <taxon>Mucorineae</taxon>
        <taxon>Rhizopodaceae</taxon>
        <taxon>Rhizopus</taxon>
    </lineage>
</organism>
<accession>I1C0X1</accession>
<evidence type="ECO:0008006" key="3">
    <source>
        <dbReference type="Google" id="ProtNLM"/>
    </source>
</evidence>
<dbReference type="RefSeq" id="XP_067517497.1">
    <property type="nucleotide sequence ID" value="XM_067661396.1"/>
</dbReference>